<dbReference type="eggNOG" id="COG3187">
    <property type="taxonomic scope" value="Bacteria"/>
</dbReference>
<proteinExistence type="predicted"/>
<reference evidence="1 2" key="1">
    <citation type="submission" date="2014-09" db="EMBL/GenBank/DDBJ databases">
        <title>Whole Genome Shotgun of Flavobacterium aquatile LMG 4008.</title>
        <authorList>
            <person name="Gale A.N."/>
            <person name="Pipes S.E."/>
            <person name="Newman J.D."/>
        </authorList>
    </citation>
    <scope>NUCLEOTIDE SEQUENCE [LARGE SCALE GENOMIC DNA]</scope>
    <source>
        <strain evidence="1 2">LMG 4008</strain>
    </source>
</reference>
<sequence>MRKLALVVVSVFAFVGCNNQKNVVENESKTISEVKEYKVPKIEYEASSRGFYEKITIENQMVSVVNERDVKDKGEAVKISDDVNKELNSYLNSVKLDQLATFKDPTQKRFYDGAAIANLKITVDGVEYKTVDFDHGFPPVEIEKLVNKIVSFNVKK</sequence>
<protein>
    <recommendedName>
        <fullName evidence="3">Lipoprotein</fullName>
    </recommendedName>
</protein>
<dbReference type="RefSeq" id="WP_035124404.1">
    <property type="nucleotide sequence ID" value="NZ_JRHH01000002.1"/>
</dbReference>
<evidence type="ECO:0000313" key="1">
    <source>
        <dbReference type="EMBL" id="KGD68713.1"/>
    </source>
</evidence>
<dbReference type="PROSITE" id="PS51257">
    <property type="entry name" value="PROKAR_LIPOPROTEIN"/>
    <property type="match status" value="1"/>
</dbReference>
<dbReference type="STRING" id="1453498.LG45_03445"/>
<accession>A0A095U2A1</accession>
<evidence type="ECO:0008006" key="3">
    <source>
        <dbReference type="Google" id="ProtNLM"/>
    </source>
</evidence>
<comment type="caution">
    <text evidence="1">The sequence shown here is derived from an EMBL/GenBank/DDBJ whole genome shotgun (WGS) entry which is preliminary data.</text>
</comment>
<evidence type="ECO:0000313" key="2">
    <source>
        <dbReference type="Proteomes" id="UP000029554"/>
    </source>
</evidence>
<gene>
    <name evidence="1" type="ORF">LG45_03445</name>
</gene>
<organism evidence="1 2">
    <name type="scientific">Flavobacterium aquatile LMG 4008 = ATCC 11947</name>
    <dbReference type="NCBI Taxonomy" id="1453498"/>
    <lineage>
        <taxon>Bacteria</taxon>
        <taxon>Pseudomonadati</taxon>
        <taxon>Bacteroidota</taxon>
        <taxon>Flavobacteriia</taxon>
        <taxon>Flavobacteriales</taxon>
        <taxon>Flavobacteriaceae</taxon>
        <taxon>Flavobacterium</taxon>
    </lineage>
</organism>
<keyword evidence="2" id="KW-1185">Reference proteome</keyword>
<dbReference type="EMBL" id="JRHH01000002">
    <property type="protein sequence ID" value="KGD68713.1"/>
    <property type="molecule type" value="Genomic_DNA"/>
</dbReference>
<name>A0A095U2A1_9FLAO</name>
<dbReference type="Proteomes" id="UP000029554">
    <property type="component" value="Unassembled WGS sequence"/>
</dbReference>
<dbReference type="AlphaFoldDB" id="A0A095U2A1"/>